<evidence type="ECO:0000259" key="8">
    <source>
        <dbReference type="Pfam" id="PF15288"/>
    </source>
</evidence>
<evidence type="ECO:0008006" key="11">
    <source>
        <dbReference type="Google" id="ProtNLM"/>
    </source>
</evidence>
<organism evidence="9">
    <name type="scientific">Absidia glauca</name>
    <name type="common">Pin mould</name>
    <dbReference type="NCBI Taxonomy" id="4829"/>
    <lineage>
        <taxon>Eukaryota</taxon>
        <taxon>Fungi</taxon>
        <taxon>Fungi incertae sedis</taxon>
        <taxon>Mucoromycota</taxon>
        <taxon>Mucoromycotina</taxon>
        <taxon>Mucoromycetes</taxon>
        <taxon>Mucorales</taxon>
        <taxon>Cunninghamellaceae</taxon>
        <taxon>Absidia</taxon>
    </lineage>
</organism>
<dbReference type="InParanoid" id="A0A163MSW0"/>
<dbReference type="GO" id="GO:0051123">
    <property type="term" value="P:RNA polymerase II preinitiation complex assembly"/>
    <property type="evidence" value="ECO:0007669"/>
    <property type="project" value="TreeGrafter"/>
</dbReference>
<evidence type="ECO:0000256" key="4">
    <source>
        <dbReference type="ARBA" id="ARBA00023242"/>
    </source>
</evidence>
<dbReference type="InterPro" id="IPR022591">
    <property type="entry name" value="TAF1_HAT_dom"/>
</dbReference>
<reference evidence="9" key="1">
    <citation type="submission" date="2016-04" db="EMBL/GenBank/DDBJ databases">
        <authorList>
            <person name="Evans L.H."/>
            <person name="Alamgir A."/>
            <person name="Owens N."/>
            <person name="Weber N.D."/>
            <person name="Virtaneva K."/>
            <person name="Barbian K."/>
            <person name="Babar A."/>
            <person name="Rosenke K."/>
        </authorList>
    </citation>
    <scope>NUCLEOTIDE SEQUENCE [LARGE SCALE GENOMIC DNA]</scope>
    <source>
        <strain evidence="9">CBS 101.48</strain>
    </source>
</reference>
<dbReference type="OMA" id="MEDEQNA"/>
<dbReference type="GO" id="GO:0004402">
    <property type="term" value="F:histone acetyltransferase activity"/>
    <property type="evidence" value="ECO:0007669"/>
    <property type="project" value="InterPro"/>
</dbReference>
<dbReference type="InterPro" id="IPR036741">
    <property type="entry name" value="TAFII-230_TBP-bd_sf"/>
</dbReference>
<dbReference type="Pfam" id="PF09247">
    <property type="entry name" value="TBP-binding"/>
    <property type="match status" value="1"/>
</dbReference>
<feature type="compositionally biased region" description="Low complexity" evidence="5">
    <location>
        <begin position="1222"/>
        <end position="1242"/>
    </location>
</feature>
<evidence type="ECO:0000256" key="3">
    <source>
        <dbReference type="ARBA" id="ARBA00023163"/>
    </source>
</evidence>
<evidence type="ECO:0000256" key="2">
    <source>
        <dbReference type="ARBA" id="ARBA00023015"/>
    </source>
</evidence>
<dbReference type="FunCoup" id="A0A163MSW0">
    <property type="interactions" value="50"/>
</dbReference>
<accession>A0A163MSW0</accession>
<feature type="region of interest" description="Disordered" evidence="5">
    <location>
        <begin position="576"/>
        <end position="601"/>
    </location>
</feature>
<keyword evidence="3" id="KW-0804">Transcription</keyword>
<feature type="compositionally biased region" description="Low complexity" evidence="5">
    <location>
        <begin position="182"/>
        <end position="192"/>
    </location>
</feature>
<proteinExistence type="predicted"/>
<evidence type="ECO:0000256" key="1">
    <source>
        <dbReference type="ARBA" id="ARBA00004123"/>
    </source>
</evidence>
<sequence>MSLAGYLFGNVDEQGRLDNDLDEDLKQTLQHVDADVFSRIFNPDTFGIHTSNNTNPDEEEDEEDDNDEQEDSDHRTSVYQRQRTQHEATIQHAAGAIDYSDFDETVPDETATRGPTHLNYHHRLFGSASKPPLRTGSIPEIPKMPVKRMQPSTTPARSLLSKRYHIEEDDDYDTSNDIDFINSRNRNSSSSNDSGTRPHDYSTASVHWHHHQISTPTPLSSSEAVSSSSASPSPYAMVDITQLFPAFKHGKMLNFSDLFMTRIKRRIKFQTPPHHQVFLNDGFQYETALDQRHMFLHQPLKRRKLLTTTNEIDHHYEDDTMQQQSSMEYSSTAHDSPYQNYHSDDKDYLYHSVMLEPWENHILWDELDPKEGPGHYGYAAPALAPSISKTNNPIKETILNGDLDSGDWLDMVIWDDDTSRKRSGCARIPLNPDSIKVILDLNDPHMLFDAESMQESQQQLSPIKHAVKKGRKPNPRPIPKMPLIYTSDPDSRSKLPQSRFNISNDRHYDMNFAVVRVRQTHGQLVVQHSVPALQLHRSLYKTKLSKAELRSFHRQLFQWPHNTDINFSRVRLNKKKPNKAKKLQQQLAPGNASSLNGTGDNDGILRTTKDLSLKDTCSFVLMEYSEEHPPIISNIGMGTLIVNYYRKTDPKDDYVPNMDLGEPFVLEVEDTSPFMTFGNVEPGQTISVMYNNMVRAPLFRHQVKSTDFLLVRSTHHGQSRYYLREIPAIFVMGQTYPVQEVPGPQSRRVTTTVKNRLQIVAYRLIAKHPQQRLKMSKLASRFPEYQDIQVRQRLKEFLEFNRHSKDKGGGYWKVRAPKGATERRLPGEDQLRQMCTPEMVCLYESMLVGERHLLDLGYSNVNDDTADQDESNTSQLETEQQLAPWFATRNFINACQGKAMLKLSGEGDPTGCGEGFSFIRVSMKDIFLRAGESAEKKLGKIKGIERNSYSYQFGHIAQIKSRPKSAHRYNVAEQQQVYREEIERIWSTQWNSLSQTEEPDYSPQEVLDESSADEREMDQMNSPMTPENTEWRHQRRYDRATSEGIYDDMTDDNLSVAESYNSQAQHRNRELRISRHMRDDTGEIRIVVEVVKDPAVIKAYLAQRQLIMENAANLEAIDPTCSREKTARMKKQTQHQLEKLKKMTERRRQRQLSKTAALAENPVLGLMRGKREGAMRRCGNCGQLGHMKTNKSCPNFPGDKEKNNSKPVGNEGALLDDLDDGTPTPFSSFTPPPTSSYTFPSL</sequence>
<evidence type="ECO:0000313" key="10">
    <source>
        <dbReference type="Proteomes" id="UP000078561"/>
    </source>
</evidence>
<feature type="compositionally biased region" description="Polar residues" evidence="5">
    <location>
        <begin position="1019"/>
        <end position="1028"/>
    </location>
</feature>
<keyword evidence="2" id="KW-0805">Transcription regulation</keyword>
<dbReference type="Pfam" id="PF12157">
    <property type="entry name" value="DUF3591"/>
    <property type="match status" value="1"/>
</dbReference>
<feature type="domain" description="Transcription initiation factor TFIID subunit 1 histone acetyltransferase" evidence="7">
    <location>
        <begin position="500"/>
        <end position="993"/>
    </location>
</feature>
<dbReference type="InterPro" id="IPR041670">
    <property type="entry name" value="Znf-CCHC_6"/>
</dbReference>
<protein>
    <recommendedName>
        <fullName evidence="11">Transcription initiation factor TFIID subunit 1 histone acetyltransferase domain-containing protein</fullName>
    </recommendedName>
</protein>
<feature type="region of interest" description="Disordered" evidence="5">
    <location>
        <begin position="466"/>
        <end position="495"/>
    </location>
</feature>
<evidence type="ECO:0000313" key="9">
    <source>
        <dbReference type="EMBL" id="SAM08291.1"/>
    </source>
</evidence>
<feature type="compositionally biased region" description="Low complexity" evidence="5">
    <location>
        <begin position="220"/>
        <end position="232"/>
    </location>
</feature>
<dbReference type="InterPro" id="IPR009067">
    <property type="entry name" value="TAF_II_230-bd"/>
</dbReference>
<keyword evidence="4" id="KW-0539">Nucleus</keyword>
<keyword evidence="10" id="KW-1185">Reference proteome</keyword>
<dbReference type="Pfam" id="PF15288">
    <property type="entry name" value="zf-CCHC_6"/>
    <property type="match status" value="1"/>
</dbReference>
<dbReference type="Proteomes" id="UP000078561">
    <property type="component" value="Unassembled WGS sequence"/>
</dbReference>
<feature type="compositionally biased region" description="Polar residues" evidence="5">
    <location>
        <begin position="321"/>
        <end position="336"/>
    </location>
</feature>
<gene>
    <name evidence="9" type="primary">ABSGL_13953.1 scaffold 14344</name>
</gene>
<feature type="region of interest" description="Disordered" evidence="5">
    <location>
        <begin position="993"/>
        <end position="1031"/>
    </location>
</feature>
<evidence type="ECO:0000259" key="7">
    <source>
        <dbReference type="Pfam" id="PF12157"/>
    </source>
</evidence>
<dbReference type="GO" id="GO:0016251">
    <property type="term" value="F:RNA polymerase II general transcription initiation factor activity"/>
    <property type="evidence" value="ECO:0007669"/>
    <property type="project" value="InterPro"/>
</dbReference>
<evidence type="ECO:0000259" key="6">
    <source>
        <dbReference type="Pfam" id="PF09247"/>
    </source>
</evidence>
<dbReference type="Gene3D" id="1.10.1100.10">
    <property type="entry name" value="TAFII-230 TBP-binding domain"/>
    <property type="match status" value="1"/>
</dbReference>
<comment type="subcellular location">
    <subcellularLocation>
        <location evidence="1">Nucleus</location>
    </subcellularLocation>
</comment>
<dbReference type="GO" id="GO:0005669">
    <property type="term" value="C:transcription factor TFIID complex"/>
    <property type="evidence" value="ECO:0007669"/>
    <property type="project" value="InterPro"/>
</dbReference>
<dbReference type="EMBL" id="LT554890">
    <property type="protein sequence ID" value="SAM08291.1"/>
    <property type="molecule type" value="Genomic_DNA"/>
</dbReference>
<feature type="compositionally biased region" description="Acidic residues" evidence="5">
    <location>
        <begin position="167"/>
        <end position="176"/>
    </location>
</feature>
<dbReference type="PANTHER" id="PTHR13900">
    <property type="entry name" value="TRANSCRIPTION INITIATION FACTOR TFIID"/>
    <property type="match status" value="1"/>
</dbReference>
<dbReference type="InterPro" id="IPR040240">
    <property type="entry name" value="TAF1"/>
</dbReference>
<name>A0A163MSW0_ABSGL</name>
<dbReference type="AlphaFoldDB" id="A0A163MSW0"/>
<dbReference type="OrthoDB" id="5752at2759"/>
<feature type="region of interest" description="Disordered" evidence="5">
    <location>
        <begin position="315"/>
        <end position="336"/>
    </location>
</feature>
<feature type="region of interest" description="Disordered" evidence="5">
    <location>
        <begin position="43"/>
        <end position="87"/>
    </location>
</feature>
<feature type="compositionally biased region" description="Acidic residues" evidence="5">
    <location>
        <begin position="56"/>
        <end position="71"/>
    </location>
</feature>
<evidence type="ECO:0000256" key="5">
    <source>
        <dbReference type="SAM" id="MobiDB-lite"/>
    </source>
</evidence>
<feature type="domain" description="Zinc knuckle" evidence="8">
    <location>
        <begin position="1176"/>
        <end position="1195"/>
    </location>
</feature>
<feature type="domain" description="TAFII-230 TBP-binding" evidence="6">
    <location>
        <begin position="1"/>
        <end position="31"/>
    </location>
</feature>
<dbReference type="PANTHER" id="PTHR13900:SF0">
    <property type="entry name" value="TRANSCRIPTION INITIATION FACTOR TFIID SUBUNIT 1"/>
    <property type="match status" value="1"/>
</dbReference>
<feature type="region of interest" description="Disordered" evidence="5">
    <location>
        <begin position="126"/>
        <end position="232"/>
    </location>
</feature>
<feature type="region of interest" description="Disordered" evidence="5">
    <location>
        <begin position="1184"/>
        <end position="1242"/>
    </location>
</feature>
<dbReference type="GO" id="GO:0017025">
    <property type="term" value="F:TBP-class protein binding"/>
    <property type="evidence" value="ECO:0007669"/>
    <property type="project" value="InterPro"/>
</dbReference>
<dbReference type="STRING" id="4829.A0A163MSW0"/>